<protein>
    <recommendedName>
        <fullName evidence="2">Serine aminopeptidase S33 domain-containing protein</fullName>
    </recommendedName>
</protein>
<keyword evidence="4" id="KW-1185">Reference proteome</keyword>
<keyword evidence="1" id="KW-1133">Transmembrane helix</keyword>
<evidence type="ECO:0000313" key="4">
    <source>
        <dbReference type="Proteomes" id="UP000008366"/>
    </source>
</evidence>
<dbReference type="InterPro" id="IPR022742">
    <property type="entry name" value="Hydrolase_4"/>
</dbReference>
<dbReference type="InterPro" id="IPR029058">
    <property type="entry name" value="AB_hydrolase_fold"/>
</dbReference>
<gene>
    <name evidence="3" type="ORF">KILIM_013_00050</name>
</gene>
<accession>K6W6P4</accession>
<reference evidence="3 4" key="1">
    <citation type="submission" date="2012-08" db="EMBL/GenBank/DDBJ databases">
        <title>Whole genome shotgun sequence of Kineosphaera limosa NBRC 100340.</title>
        <authorList>
            <person name="Yoshida I."/>
            <person name="Isaki S."/>
            <person name="Hosoyama A."/>
            <person name="Tsuchikane K."/>
            <person name="Katsumata H."/>
            <person name="Ando Y."/>
            <person name="Ohji S."/>
            <person name="Hamada M."/>
            <person name="Tamura T."/>
            <person name="Yamazoe A."/>
            <person name="Yamazaki S."/>
            <person name="Fujita N."/>
        </authorList>
    </citation>
    <scope>NUCLEOTIDE SEQUENCE [LARGE SCALE GENOMIC DNA]</scope>
    <source>
        <strain evidence="3 4">NBRC 100340</strain>
    </source>
</reference>
<name>K6W6P4_9MICO</name>
<evidence type="ECO:0000256" key="1">
    <source>
        <dbReference type="SAM" id="Phobius"/>
    </source>
</evidence>
<dbReference type="RefSeq" id="WP_006591382.1">
    <property type="nucleotide sequence ID" value="NZ_BAHD01000013.1"/>
</dbReference>
<sequence length="277" mass="29134">MRLPRFVRLTVIGVLIVGVLVGAIAALQRSLIYFPDRSDPGAATGHNPGGRDVRLHTDDGLDLTAWLLPPTTPGDRRVAVLYAPGNGGHRGARVPLHEQLTDRGFTVLALDYRGYAGNPGSPSEDGLAADARAGAAFLRAQGFAPERTIYFGESLGTGVVTRLATTDPPAGIVLRSPFTSLADVGSRHYPVLPVRTLLRDRYPSAELLPTIAAPVTVIRGTDDAIVPTGMSQEVARLAPNLHEEVVLDGVGHNDPAMFGPRVAQAVAALSDAAIPTP</sequence>
<dbReference type="eggNOG" id="COG1073">
    <property type="taxonomic scope" value="Bacteria"/>
</dbReference>
<feature type="domain" description="Serine aminopeptidase S33" evidence="2">
    <location>
        <begin position="76"/>
        <end position="183"/>
    </location>
</feature>
<dbReference type="SUPFAM" id="SSF53474">
    <property type="entry name" value="alpha/beta-Hydrolases"/>
    <property type="match status" value="1"/>
</dbReference>
<dbReference type="Pfam" id="PF12146">
    <property type="entry name" value="Hydrolase_4"/>
    <property type="match status" value="1"/>
</dbReference>
<dbReference type="AlphaFoldDB" id="K6W6P4"/>
<keyword evidence="1" id="KW-0472">Membrane</keyword>
<evidence type="ECO:0000259" key="2">
    <source>
        <dbReference type="Pfam" id="PF12146"/>
    </source>
</evidence>
<comment type="caution">
    <text evidence="3">The sequence shown here is derived from an EMBL/GenBank/DDBJ whole genome shotgun (WGS) entry which is preliminary data.</text>
</comment>
<dbReference type="PANTHER" id="PTHR12277:SF79">
    <property type="entry name" value="XAA-PRO DIPEPTIDYL-PEPTIDASE-RELATED"/>
    <property type="match status" value="1"/>
</dbReference>
<dbReference type="STRING" id="1184609.KILIM_013_00050"/>
<evidence type="ECO:0000313" key="3">
    <source>
        <dbReference type="EMBL" id="GAB94850.1"/>
    </source>
</evidence>
<keyword evidence="1" id="KW-0812">Transmembrane</keyword>
<feature type="transmembrane region" description="Helical" evidence="1">
    <location>
        <begin position="6"/>
        <end position="27"/>
    </location>
</feature>
<dbReference type="Proteomes" id="UP000008366">
    <property type="component" value="Unassembled WGS sequence"/>
</dbReference>
<organism evidence="3 4">
    <name type="scientific">Kineosphaera limosa NBRC 100340</name>
    <dbReference type="NCBI Taxonomy" id="1184609"/>
    <lineage>
        <taxon>Bacteria</taxon>
        <taxon>Bacillati</taxon>
        <taxon>Actinomycetota</taxon>
        <taxon>Actinomycetes</taxon>
        <taxon>Micrococcales</taxon>
        <taxon>Dermatophilaceae</taxon>
        <taxon>Kineosphaera</taxon>
    </lineage>
</organism>
<dbReference type="Gene3D" id="3.40.50.1820">
    <property type="entry name" value="alpha/beta hydrolase"/>
    <property type="match status" value="1"/>
</dbReference>
<dbReference type="EMBL" id="BAHD01000013">
    <property type="protein sequence ID" value="GAB94850.1"/>
    <property type="molecule type" value="Genomic_DNA"/>
</dbReference>
<proteinExistence type="predicted"/>
<dbReference type="PANTHER" id="PTHR12277">
    <property type="entry name" value="ALPHA/BETA HYDROLASE DOMAIN-CONTAINING PROTEIN"/>
    <property type="match status" value="1"/>
</dbReference>